<proteinExistence type="predicted"/>
<dbReference type="AlphaFoldDB" id="A0A1S8X9P6"/>
<organism evidence="1 2">
    <name type="scientific">Opisthorchis viverrini</name>
    <name type="common">Southeast Asian liver fluke</name>
    <dbReference type="NCBI Taxonomy" id="6198"/>
    <lineage>
        <taxon>Eukaryota</taxon>
        <taxon>Metazoa</taxon>
        <taxon>Spiralia</taxon>
        <taxon>Lophotrochozoa</taxon>
        <taxon>Platyhelminthes</taxon>
        <taxon>Trematoda</taxon>
        <taxon>Digenea</taxon>
        <taxon>Opisthorchiida</taxon>
        <taxon>Opisthorchiata</taxon>
        <taxon>Opisthorchiidae</taxon>
        <taxon>Opisthorchis</taxon>
    </lineage>
</organism>
<sequence length="123" mass="14444">MHLTAIPFKFKRDRTFDELGNFISDKADAGAAQRVYAVGGKYMRPKQNHVGPQPTHKSLYSGYRDDADRRGQIRLTPSMLFMFTWNHPAKTCHFRHTCNFRLLVEKHRRFLQRPSYFITGNEP</sequence>
<evidence type="ECO:0000313" key="1">
    <source>
        <dbReference type="EMBL" id="OON23376.1"/>
    </source>
</evidence>
<gene>
    <name evidence="1" type="ORF">X801_00710</name>
</gene>
<reference evidence="1 2" key="1">
    <citation type="submission" date="2015-03" db="EMBL/GenBank/DDBJ databases">
        <title>Draft genome of the nematode, Opisthorchis viverrini.</title>
        <authorList>
            <person name="Mitreva M."/>
        </authorList>
    </citation>
    <scope>NUCLEOTIDE SEQUENCE [LARGE SCALE GENOMIC DNA]</scope>
    <source>
        <strain evidence="1">Khon Kaen</strain>
    </source>
</reference>
<accession>A0A1S8X9P6</accession>
<name>A0A1S8X9P6_OPIVI</name>
<keyword evidence="2" id="KW-1185">Reference proteome</keyword>
<protein>
    <submittedName>
        <fullName evidence="1">Uncharacterized protein</fullName>
    </submittedName>
</protein>
<evidence type="ECO:0000313" key="2">
    <source>
        <dbReference type="Proteomes" id="UP000243686"/>
    </source>
</evidence>
<dbReference type="EMBL" id="KV891556">
    <property type="protein sequence ID" value="OON23376.1"/>
    <property type="molecule type" value="Genomic_DNA"/>
</dbReference>
<dbReference type="Proteomes" id="UP000243686">
    <property type="component" value="Unassembled WGS sequence"/>
</dbReference>